<dbReference type="HAMAP" id="MF_02128">
    <property type="entry name" value="TMP_kinase"/>
    <property type="match status" value="1"/>
</dbReference>
<evidence type="ECO:0000259" key="2">
    <source>
        <dbReference type="Pfam" id="PF00586"/>
    </source>
</evidence>
<comment type="function">
    <text evidence="1">Catalyzes the ATP-dependent phosphorylation of thiamine-monophosphate (TMP) to form thiamine-pyrophosphate (TPP), the active form of vitamin B1.</text>
</comment>
<dbReference type="InterPro" id="IPR036921">
    <property type="entry name" value="PurM-like_N_sf"/>
</dbReference>
<dbReference type="SUPFAM" id="SSF55326">
    <property type="entry name" value="PurM N-terminal domain-like"/>
    <property type="match status" value="1"/>
</dbReference>
<dbReference type="Gene3D" id="3.30.1330.10">
    <property type="entry name" value="PurM-like, N-terminal domain"/>
    <property type="match status" value="1"/>
</dbReference>
<feature type="binding site" evidence="1">
    <location>
        <position position="90"/>
    </location>
    <ligand>
        <name>Mg(2+)</name>
        <dbReference type="ChEBI" id="CHEBI:18420"/>
        <label>4</label>
    </ligand>
</feature>
<dbReference type="PIRSF" id="PIRSF005303">
    <property type="entry name" value="Thiam_monoph_kin"/>
    <property type="match status" value="1"/>
</dbReference>
<dbReference type="InterPro" id="IPR006283">
    <property type="entry name" value="ThiL-like"/>
</dbReference>
<comment type="pathway">
    <text evidence="1">Cofactor biosynthesis; thiamine diphosphate biosynthesis; thiamine diphosphate from thiamine phosphate: step 1/1.</text>
</comment>
<dbReference type="CDD" id="cd02194">
    <property type="entry name" value="ThiL"/>
    <property type="match status" value="1"/>
</dbReference>
<evidence type="ECO:0000313" key="3">
    <source>
        <dbReference type="EMBL" id="MBL0706407.1"/>
    </source>
</evidence>
<gene>
    <name evidence="1" type="primary">thiL</name>
    <name evidence="3" type="ORF">JJE72_12975</name>
</gene>
<protein>
    <recommendedName>
        <fullName evidence="1">Thiamine-monophosphate kinase</fullName>
        <shortName evidence="1">TMP kinase</shortName>
        <shortName evidence="1">Thiamine-phosphate kinase</shortName>
        <ecNumber evidence="1">2.7.4.16</ecNumber>
    </recommendedName>
</protein>
<feature type="binding site" evidence="1">
    <location>
        <position position="55"/>
    </location>
    <ligand>
        <name>Mg(2+)</name>
        <dbReference type="ChEBI" id="CHEBI:18420"/>
        <label>1</label>
    </ligand>
</feature>
<feature type="binding site" evidence="1">
    <location>
        <position position="237"/>
    </location>
    <ligand>
        <name>Mg(2+)</name>
        <dbReference type="ChEBI" id="CHEBI:18420"/>
        <label>5</label>
    </ligand>
</feature>
<comment type="similarity">
    <text evidence="1">Belongs to the thiamine-monophosphate kinase family.</text>
</comment>
<feature type="binding site" evidence="1">
    <location>
        <position position="234"/>
    </location>
    <ligand>
        <name>Mg(2+)</name>
        <dbReference type="ChEBI" id="CHEBI:18420"/>
        <label>3</label>
    </ligand>
</feature>
<comment type="caution">
    <text evidence="1">Lacks conserved residue(s) required for the propagation of feature annotation.</text>
</comment>
<organism evidence="3 4">
    <name type="scientific">Sinomonas cellulolyticus</name>
    <dbReference type="NCBI Taxonomy" id="2801916"/>
    <lineage>
        <taxon>Bacteria</taxon>
        <taxon>Bacillati</taxon>
        <taxon>Actinomycetota</taxon>
        <taxon>Actinomycetes</taxon>
        <taxon>Micrococcales</taxon>
        <taxon>Micrococcaceae</taxon>
        <taxon>Sinomonas</taxon>
    </lineage>
</organism>
<evidence type="ECO:0000256" key="1">
    <source>
        <dbReference type="HAMAP-Rule" id="MF_02128"/>
    </source>
</evidence>
<dbReference type="EC" id="2.7.4.16" evidence="1"/>
<keyword evidence="1 3" id="KW-0808">Transferase</keyword>
<sequence>MTDSPRLQPRVGDLSEGELLDRIFPRLAGLGDPILGPGDDAAVIAAPDGRVVVSTDTQTEGQDFRLLWPNGYRSSGADVGWKAAAQNLSDINAMGAVATGMVVSLTLPPQTEAVWVDDLADGLVEAIRALGAPGCTVAGGDLGRGSELSVTVTVLGSLEGRPPVLRSGARPGDTVAIAGRLGTAAAGLSLLEHGPRYGDLGPALREAVRFHCRPWPPLAAGPAAAKAGASALMDLSDGLLKDGDRLGRASGVVLDLDEPSLRARAALLSEPAGVLGADPLAWVLGGGEDHGLLAAFPPASQLPRGFAAIGSVVPAAGGPGGVAVAGRPAQPSGWDHFAR</sequence>
<feature type="binding site" evidence="1">
    <location>
        <begin position="140"/>
        <end position="141"/>
    </location>
    <ligand>
        <name>ATP</name>
        <dbReference type="ChEBI" id="CHEBI:30616"/>
    </ligand>
</feature>
<name>A0ABS1K692_9MICC</name>
<feature type="binding site" evidence="1">
    <location>
        <position position="40"/>
    </location>
    <ligand>
        <name>Mg(2+)</name>
        <dbReference type="ChEBI" id="CHEBI:18420"/>
        <label>3</label>
    </ligand>
</feature>
<dbReference type="SUPFAM" id="SSF56042">
    <property type="entry name" value="PurM C-terminal domain-like"/>
    <property type="match status" value="1"/>
</dbReference>
<feature type="binding site" evidence="1">
    <location>
        <position position="63"/>
    </location>
    <ligand>
        <name>substrate</name>
    </ligand>
</feature>
<feature type="binding site" evidence="1">
    <location>
        <position position="54"/>
    </location>
    <ligand>
        <name>Mg(2+)</name>
        <dbReference type="ChEBI" id="CHEBI:18420"/>
        <label>4</label>
    </ligand>
</feature>
<dbReference type="NCBIfam" id="NF004351">
    <property type="entry name" value="PRK05731.1-4"/>
    <property type="match status" value="1"/>
</dbReference>
<dbReference type="InterPro" id="IPR016188">
    <property type="entry name" value="PurM-like_N"/>
</dbReference>
<feature type="binding site" evidence="1">
    <location>
        <position position="56"/>
    </location>
    <ligand>
        <name>Mg(2+)</name>
        <dbReference type="ChEBI" id="CHEBI:18420"/>
        <label>1</label>
    </ligand>
</feature>
<comment type="miscellaneous">
    <text evidence="1">Reaction mechanism of ThiL seems to utilize a direct, inline transfer of the gamma-phosphate of ATP to TMP rather than a phosphorylated enzyme intermediate.</text>
</comment>
<dbReference type="NCBIfam" id="TIGR01379">
    <property type="entry name" value="thiL"/>
    <property type="match status" value="1"/>
</dbReference>
<feature type="binding site" evidence="1">
    <location>
        <position position="334"/>
    </location>
    <ligand>
        <name>substrate</name>
    </ligand>
</feature>
<keyword evidence="1" id="KW-0479">Metal-binding</keyword>
<keyword evidence="4" id="KW-1185">Reference proteome</keyword>
<feature type="binding site" evidence="1">
    <location>
        <position position="56"/>
    </location>
    <ligand>
        <name>Mg(2+)</name>
        <dbReference type="ChEBI" id="CHEBI:18420"/>
        <label>2</label>
    </ligand>
</feature>
<proteinExistence type="inferred from homology"/>
<dbReference type="InterPro" id="IPR036676">
    <property type="entry name" value="PurM-like_C_sf"/>
</dbReference>
<feature type="binding site" evidence="1">
    <location>
        <position position="288"/>
    </location>
    <ligand>
        <name>substrate</name>
    </ligand>
</feature>
<dbReference type="Gene3D" id="3.90.650.10">
    <property type="entry name" value="PurM-like C-terminal domain"/>
    <property type="match status" value="1"/>
</dbReference>
<dbReference type="PANTHER" id="PTHR30270:SF0">
    <property type="entry name" value="THIAMINE-MONOPHOSPHATE KINASE"/>
    <property type="match status" value="1"/>
</dbReference>
<dbReference type="PANTHER" id="PTHR30270">
    <property type="entry name" value="THIAMINE-MONOPHOSPHATE KINASE"/>
    <property type="match status" value="1"/>
</dbReference>
<keyword evidence="1" id="KW-0067">ATP-binding</keyword>
<comment type="caution">
    <text evidence="3">The sequence shown here is derived from an EMBL/GenBank/DDBJ whole genome shotgun (WGS) entry which is preliminary data.</text>
</comment>
<keyword evidence="1 3" id="KW-0418">Kinase</keyword>
<feature type="binding site" evidence="1">
    <location>
        <position position="141"/>
    </location>
    <ligand>
        <name>Mg(2+)</name>
        <dbReference type="ChEBI" id="CHEBI:18420"/>
        <label>1</label>
    </ligand>
</feature>
<dbReference type="RefSeq" id="WP_189692805.1">
    <property type="nucleotide sequence ID" value="NZ_BNCM01000003.1"/>
</dbReference>
<accession>A0ABS1K692</accession>
<dbReference type="Proteomes" id="UP000639051">
    <property type="component" value="Unassembled WGS sequence"/>
</dbReference>
<feature type="domain" description="PurM-like N-terminal" evidence="2">
    <location>
        <begin position="38"/>
        <end position="157"/>
    </location>
</feature>
<keyword evidence="1" id="KW-0547">Nucleotide-binding</keyword>
<reference evidence="3 4" key="1">
    <citation type="submission" date="2021-01" db="EMBL/GenBank/DDBJ databases">
        <title>Genome public.</title>
        <authorList>
            <person name="Liu C."/>
            <person name="Sun Q."/>
        </authorList>
    </citation>
    <scope>NUCLEOTIDE SEQUENCE [LARGE SCALE GENOMIC DNA]</scope>
    <source>
        <strain evidence="3 4">JC656</strain>
    </source>
</reference>
<comment type="catalytic activity">
    <reaction evidence="1">
        <text>thiamine phosphate + ATP = thiamine diphosphate + ADP</text>
        <dbReference type="Rhea" id="RHEA:15913"/>
        <dbReference type="ChEBI" id="CHEBI:30616"/>
        <dbReference type="ChEBI" id="CHEBI:37575"/>
        <dbReference type="ChEBI" id="CHEBI:58937"/>
        <dbReference type="ChEBI" id="CHEBI:456216"/>
        <dbReference type="EC" id="2.7.4.16"/>
    </reaction>
</comment>
<dbReference type="EMBL" id="JAERRC010000030">
    <property type="protein sequence ID" value="MBL0706407.1"/>
    <property type="molecule type" value="Genomic_DNA"/>
</dbReference>
<feature type="binding site" evidence="1">
    <location>
        <position position="90"/>
    </location>
    <ligand>
        <name>Mg(2+)</name>
        <dbReference type="ChEBI" id="CHEBI:18420"/>
        <label>3</label>
    </ligand>
</feature>
<feature type="binding site" evidence="1">
    <location>
        <position position="90"/>
    </location>
    <ligand>
        <name>Mg(2+)</name>
        <dbReference type="ChEBI" id="CHEBI:18420"/>
        <label>2</label>
    </ligand>
</feature>
<evidence type="ECO:0000313" key="4">
    <source>
        <dbReference type="Proteomes" id="UP000639051"/>
    </source>
</evidence>
<feature type="binding site" evidence="1">
    <location>
        <position position="166"/>
    </location>
    <ligand>
        <name>ATP</name>
        <dbReference type="ChEBI" id="CHEBI:30616"/>
    </ligand>
</feature>
<dbReference type="GO" id="GO:0009030">
    <property type="term" value="F:thiamine-phosphate kinase activity"/>
    <property type="evidence" value="ECO:0007669"/>
    <property type="project" value="UniProtKB-EC"/>
</dbReference>
<keyword evidence="1" id="KW-0784">Thiamine biosynthesis</keyword>
<feature type="binding site" evidence="1">
    <location>
        <position position="236"/>
    </location>
    <ligand>
        <name>ATP</name>
        <dbReference type="ChEBI" id="CHEBI:30616"/>
    </ligand>
</feature>
<dbReference type="Pfam" id="PF00586">
    <property type="entry name" value="AIRS"/>
    <property type="match status" value="1"/>
</dbReference>
<feature type="binding site" evidence="1">
    <location>
        <position position="40"/>
    </location>
    <ligand>
        <name>Mg(2+)</name>
        <dbReference type="ChEBI" id="CHEBI:18420"/>
        <label>4</label>
    </ligand>
</feature>
<keyword evidence="1" id="KW-0460">Magnesium</keyword>